<dbReference type="InterPro" id="IPR011989">
    <property type="entry name" value="ARM-like"/>
</dbReference>
<keyword evidence="11" id="KW-1185">Reference proteome</keyword>
<evidence type="ECO:0000256" key="4">
    <source>
        <dbReference type="ARBA" id="ARBA00022448"/>
    </source>
</evidence>
<keyword evidence="4" id="KW-0813">Transport</keyword>
<accession>A0ABR4MYN2</accession>
<dbReference type="Proteomes" id="UP001527925">
    <property type="component" value="Unassembled WGS sequence"/>
</dbReference>
<keyword evidence="7" id="KW-0653">Protein transport</keyword>
<keyword evidence="8" id="KW-0811">Translocation</keyword>
<dbReference type="PANTHER" id="PTHR19316:SF18">
    <property type="entry name" value="HSP70-BINDING PROTEIN 1"/>
    <property type="match status" value="1"/>
</dbReference>
<evidence type="ECO:0000313" key="11">
    <source>
        <dbReference type="Proteomes" id="UP001527925"/>
    </source>
</evidence>
<organism evidence="10 11">
    <name type="scientific">Polyrhizophydium stewartii</name>
    <dbReference type="NCBI Taxonomy" id="2732419"/>
    <lineage>
        <taxon>Eukaryota</taxon>
        <taxon>Fungi</taxon>
        <taxon>Fungi incertae sedis</taxon>
        <taxon>Chytridiomycota</taxon>
        <taxon>Chytridiomycota incertae sedis</taxon>
        <taxon>Chytridiomycetes</taxon>
        <taxon>Rhizophydiales</taxon>
        <taxon>Rhizophydiales incertae sedis</taxon>
        <taxon>Polyrhizophydium</taxon>
    </lineage>
</organism>
<dbReference type="InterPro" id="IPR016024">
    <property type="entry name" value="ARM-type_fold"/>
</dbReference>
<sequence length="464" mass="48940">MRLLPALAAAAAALAAFARADADARPPPPVDRGDVLCAARTEGPPDCYPRVFVPSNEFRPVRPGQHVPKGLHVRMDWQTGALEAKLVDPADAEADAANAAVVVNLPQDACADDPVDDPAEVPATADEAPAALIDGRTAEPAEMPAERRVSISARDAPANPRDPAQVRSRLTLREAESLDAAVQDLAAAIDALPTCHGVAADTVCEPLDKANALLEHLEDISHQVDHGIDLAKSESAIPTLLAVMRGRDTPEHLRYLAASVLGSALANNHDAQLLAARFDLVPKLWSLVASARSETLQSRFLFTLASLVRSNPSATASLVWLDPASGDDPFGGIVRLISSGPWSIRLRALHLVADLVDRDMVAQMDTLDTLAMPDSHQAAAANNATSDSSAASAQTVPAAVRRLLSDASLASELCSVCIRYAPSPPTYDDDEGFCATDIVSAEWRFFDAAGSTLNLLKANGLCLQ</sequence>
<dbReference type="InterPro" id="IPR050693">
    <property type="entry name" value="Hsp70_NEF-Inhibitors"/>
</dbReference>
<comment type="caution">
    <text evidence="10">The sequence shown here is derived from an EMBL/GenBank/DDBJ whole genome shotgun (WGS) entry which is preliminary data.</text>
</comment>
<evidence type="ECO:0000256" key="3">
    <source>
        <dbReference type="ARBA" id="ARBA00015352"/>
    </source>
</evidence>
<evidence type="ECO:0000256" key="7">
    <source>
        <dbReference type="ARBA" id="ARBA00022927"/>
    </source>
</evidence>
<evidence type="ECO:0000256" key="6">
    <source>
        <dbReference type="ARBA" id="ARBA00022824"/>
    </source>
</evidence>
<dbReference type="PANTHER" id="PTHR19316">
    <property type="entry name" value="PROTEIN FOLDING REGULATOR"/>
    <property type="match status" value="1"/>
</dbReference>
<name>A0ABR4MYN2_9FUNG</name>
<keyword evidence="6" id="KW-0256">Endoplasmic reticulum</keyword>
<evidence type="ECO:0000256" key="1">
    <source>
        <dbReference type="ARBA" id="ARBA00010588"/>
    </source>
</evidence>
<gene>
    <name evidence="10" type="primary">SIL1</name>
    <name evidence="10" type="ORF">HK105_208155</name>
</gene>
<keyword evidence="5 9" id="KW-0732">Signal</keyword>
<dbReference type="EMBL" id="JADGIZ020000069">
    <property type="protein sequence ID" value="KAL2912381.1"/>
    <property type="molecule type" value="Genomic_DNA"/>
</dbReference>
<dbReference type="SUPFAM" id="SSF48371">
    <property type="entry name" value="ARM repeat"/>
    <property type="match status" value="1"/>
</dbReference>
<evidence type="ECO:0000256" key="2">
    <source>
        <dbReference type="ARBA" id="ARBA00011799"/>
    </source>
</evidence>
<dbReference type="InterPro" id="IPR031884">
    <property type="entry name" value="Sil1_fungi"/>
</dbReference>
<feature type="signal peptide" evidence="9">
    <location>
        <begin position="1"/>
        <end position="22"/>
    </location>
</feature>
<evidence type="ECO:0000256" key="9">
    <source>
        <dbReference type="SAM" id="SignalP"/>
    </source>
</evidence>
<reference evidence="10 11" key="1">
    <citation type="submission" date="2023-09" db="EMBL/GenBank/DDBJ databases">
        <title>Pangenome analysis of Batrachochytrium dendrobatidis and related Chytrids.</title>
        <authorList>
            <person name="Yacoub M.N."/>
            <person name="Stajich J.E."/>
            <person name="James T.Y."/>
        </authorList>
    </citation>
    <scope>NUCLEOTIDE SEQUENCE [LARGE SCALE GENOMIC DNA]</scope>
    <source>
        <strain evidence="10 11">JEL0888</strain>
    </source>
</reference>
<evidence type="ECO:0000313" key="10">
    <source>
        <dbReference type="EMBL" id="KAL2912381.1"/>
    </source>
</evidence>
<proteinExistence type="inferred from homology"/>
<dbReference type="Pfam" id="PF16782">
    <property type="entry name" value="SIL1"/>
    <property type="match status" value="1"/>
</dbReference>
<comment type="similarity">
    <text evidence="1">Belongs to the SIL1 family.</text>
</comment>
<evidence type="ECO:0000256" key="8">
    <source>
        <dbReference type="ARBA" id="ARBA00023010"/>
    </source>
</evidence>
<evidence type="ECO:0000256" key="5">
    <source>
        <dbReference type="ARBA" id="ARBA00022729"/>
    </source>
</evidence>
<comment type="subunit">
    <text evidence="2">Interacts with KAR2.</text>
</comment>
<dbReference type="Gene3D" id="1.25.10.10">
    <property type="entry name" value="Leucine-rich Repeat Variant"/>
    <property type="match status" value="1"/>
</dbReference>
<protein>
    <recommendedName>
        <fullName evidence="3">Nucleotide exchange factor SIL1</fullName>
    </recommendedName>
</protein>
<feature type="chain" id="PRO_5047129472" description="Nucleotide exchange factor SIL1" evidence="9">
    <location>
        <begin position="23"/>
        <end position="464"/>
    </location>
</feature>